<evidence type="ECO:0000313" key="2">
    <source>
        <dbReference type="EMBL" id="RVX05673.1"/>
    </source>
</evidence>
<dbReference type="InterPro" id="IPR000477">
    <property type="entry name" value="RT_dom"/>
</dbReference>
<dbReference type="AlphaFoldDB" id="A0A438J9U7"/>
<accession>A0A438J9U7</accession>
<sequence length="123" mass="14188">MEEMDERCIEQDVIECRGRNSLEGFRVDRNRTRVSHLQFADDTIFFSNTCEEELQTLKSLLLVFGHISGLKVNLDKSNLFGINLDQNHLSRLVELLDCKAFDWLIFYLGIPMGGNPKACGFWT</sequence>
<proteinExistence type="predicted"/>
<organism evidence="2 3">
    <name type="scientific">Vitis vinifera</name>
    <name type="common">Grape</name>
    <dbReference type="NCBI Taxonomy" id="29760"/>
    <lineage>
        <taxon>Eukaryota</taxon>
        <taxon>Viridiplantae</taxon>
        <taxon>Streptophyta</taxon>
        <taxon>Embryophyta</taxon>
        <taxon>Tracheophyta</taxon>
        <taxon>Spermatophyta</taxon>
        <taxon>Magnoliopsida</taxon>
        <taxon>eudicotyledons</taxon>
        <taxon>Gunneridae</taxon>
        <taxon>Pentapetalae</taxon>
        <taxon>rosids</taxon>
        <taxon>Vitales</taxon>
        <taxon>Vitaceae</taxon>
        <taxon>Viteae</taxon>
        <taxon>Vitis</taxon>
    </lineage>
</organism>
<comment type="caution">
    <text evidence="2">The sequence shown here is derived from an EMBL/GenBank/DDBJ whole genome shotgun (WGS) entry which is preliminary data.</text>
</comment>
<reference evidence="2 3" key="1">
    <citation type="journal article" date="2018" name="PLoS Genet.">
        <title>Population sequencing reveals clonal diversity and ancestral inbreeding in the grapevine cultivar Chardonnay.</title>
        <authorList>
            <person name="Roach M.J."/>
            <person name="Johnson D.L."/>
            <person name="Bohlmann J."/>
            <person name="van Vuuren H.J."/>
            <person name="Jones S.J."/>
            <person name="Pretorius I.S."/>
            <person name="Schmidt S.A."/>
            <person name="Borneman A.R."/>
        </authorList>
    </citation>
    <scope>NUCLEOTIDE SEQUENCE [LARGE SCALE GENOMIC DNA]</scope>
    <source>
        <strain evidence="3">cv. Chardonnay</strain>
        <tissue evidence="2">Leaf</tissue>
    </source>
</reference>
<dbReference type="Pfam" id="PF00078">
    <property type="entry name" value="RVT_1"/>
    <property type="match status" value="1"/>
</dbReference>
<protein>
    <recommendedName>
        <fullName evidence="1">Reverse transcriptase domain-containing protein</fullName>
    </recommendedName>
</protein>
<evidence type="ECO:0000259" key="1">
    <source>
        <dbReference type="Pfam" id="PF00078"/>
    </source>
</evidence>
<gene>
    <name evidence="2" type="ORF">CK203_027330</name>
</gene>
<evidence type="ECO:0000313" key="3">
    <source>
        <dbReference type="Proteomes" id="UP000288805"/>
    </source>
</evidence>
<dbReference type="EMBL" id="QGNW01000055">
    <property type="protein sequence ID" value="RVX05673.1"/>
    <property type="molecule type" value="Genomic_DNA"/>
</dbReference>
<feature type="domain" description="Reverse transcriptase" evidence="1">
    <location>
        <begin position="31"/>
        <end position="81"/>
    </location>
</feature>
<dbReference type="Proteomes" id="UP000288805">
    <property type="component" value="Unassembled WGS sequence"/>
</dbReference>
<name>A0A438J9U7_VITVI</name>